<dbReference type="PANTHER" id="PTHR31635:SF196">
    <property type="entry name" value="REVERSE TRANSCRIPTASE DOMAIN-CONTAINING PROTEIN-RELATED"/>
    <property type="match status" value="1"/>
</dbReference>
<organism evidence="2 3">
    <name type="scientific">Gossypium stocksii</name>
    <dbReference type="NCBI Taxonomy" id="47602"/>
    <lineage>
        <taxon>Eukaryota</taxon>
        <taxon>Viridiplantae</taxon>
        <taxon>Streptophyta</taxon>
        <taxon>Embryophyta</taxon>
        <taxon>Tracheophyta</taxon>
        <taxon>Spermatophyta</taxon>
        <taxon>Magnoliopsida</taxon>
        <taxon>eudicotyledons</taxon>
        <taxon>Gunneridae</taxon>
        <taxon>Pentapetalae</taxon>
        <taxon>rosids</taxon>
        <taxon>malvids</taxon>
        <taxon>Malvales</taxon>
        <taxon>Malvaceae</taxon>
        <taxon>Malvoideae</taxon>
        <taxon>Gossypium</taxon>
    </lineage>
</organism>
<proteinExistence type="predicted"/>
<name>A0A9D3ZWP3_9ROSI</name>
<dbReference type="InterPro" id="IPR000477">
    <property type="entry name" value="RT_dom"/>
</dbReference>
<gene>
    <name evidence="2" type="ORF">J1N35_025978</name>
</gene>
<evidence type="ECO:0000313" key="2">
    <source>
        <dbReference type="EMBL" id="KAH1073650.1"/>
    </source>
</evidence>
<dbReference type="Proteomes" id="UP000828251">
    <property type="component" value="Unassembled WGS sequence"/>
</dbReference>
<sequence length="197" mass="22332">MRSFSKGKWMTIKIDLEKAYDRVRWDFINTSLQVADIPTFLINVIMSSISNSSMQVLWNRVPLSKFKLAKGIRQGCSLSPYLFILCMDWLGQAIHSAISEGCCLNDMVNEDGLWNLDLFRLWLPEEVIELIMGHSWSSREIVNNSFCWATQCFSPSRVTPSSSFGLPLEEQAYGSKIFLNTDGTVCLDTGNASARRL</sequence>
<dbReference type="Pfam" id="PF00078">
    <property type="entry name" value="RVT_1"/>
    <property type="match status" value="1"/>
</dbReference>
<comment type="caution">
    <text evidence="2">The sequence shown here is derived from an EMBL/GenBank/DDBJ whole genome shotgun (WGS) entry which is preliminary data.</text>
</comment>
<feature type="domain" description="Reverse transcriptase" evidence="1">
    <location>
        <begin position="6"/>
        <end position="98"/>
    </location>
</feature>
<reference evidence="2 3" key="1">
    <citation type="journal article" date="2021" name="Plant Biotechnol. J.">
        <title>Multi-omics assisted identification of the key and species-specific regulatory components of drought-tolerant mechanisms in Gossypium stocksii.</title>
        <authorList>
            <person name="Yu D."/>
            <person name="Ke L."/>
            <person name="Zhang D."/>
            <person name="Wu Y."/>
            <person name="Sun Y."/>
            <person name="Mei J."/>
            <person name="Sun J."/>
            <person name="Sun Y."/>
        </authorList>
    </citation>
    <scope>NUCLEOTIDE SEQUENCE [LARGE SCALE GENOMIC DNA]</scope>
    <source>
        <strain evidence="3">cv. E1</strain>
        <tissue evidence="2">Leaf</tissue>
    </source>
</reference>
<protein>
    <recommendedName>
        <fullName evidence="1">Reverse transcriptase domain-containing protein</fullName>
    </recommendedName>
</protein>
<dbReference type="AlphaFoldDB" id="A0A9D3ZWP3"/>
<evidence type="ECO:0000313" key="3">
    <source>
        <dbReference type="Proteomes" id="UP000828251"/>
    </source>
</evidence>
<dbReference type="PANTHER" id="PTHR31635">
    <property type="entry name" value="REVERSE TRANSCRIPTASE DOMAIN-CONTAINING PROTEIN-RELATED"/>
    <property type="match status" value="1"/>
</dbReference>
<keyword evidence="3" id="KW-1185">Reference proteome</keyword>
<accession>A0A9D3ZWP3</accession>
<dbReference type="OrthoDB" id="6629474at2759"/>
<evidence type="ECO:0000259" key="1">
    <source>
        <dbReference type="Pfam" id="PF00078"/>
    </source>
</evidence>
<dbReference type="EMBL" id="JAIQCV010000008">
    <property type="protein sequence ID" value="KAH1073650.1"/>
    <property type="molecule type" value="Genomic_DNA"/>
</dbReference>